<evidence type="ECO:0000313" key="3">
    <source>
        <dbReference type="EMBL" id="KAF2274912.1"/>
    </source>
</evidence>
<evidence type="ECO:0000313" key="4">
    <source>
        <dbReference type="Proteomes" id="UP000800097"/>
    </source>
</evidence>
<dbReference type="Proteomes" id="UP000800097">
    <property type="component" value="Unassembled WGS sequence"/>
</dbReference>
<keyword evidence="4" id="KW-1185">Reference proteome</keyword>
<gene>
    <name evidence="3" type="ORF">EI97DRAFT_93655</name>
</gene>
<protein>
    <submittedName>
        <fullName evidence="3">Uncharacterized protein</fullName>
    </submittedName>
</protein>
<name>A0A6A6JES1_WESOR</name>
<feature type="region of interest" description="Disordered" evidence="1">
    <location>
        <begin position="40"/>
        <end position="66"/>
    </location>
</feature>
<reference evidence="3" key="1">
    <citation type="journal article" date="2020" name="Stud. Mycol.">
        <title>101 Dothideomycetes genomes: a test case for predicting lifestyles and emergence of pathogens.</title>
        <authorList>
            <person name="Haridas S."/>
            <person name="Albert R."/>
            <person name="Binder M."/>
            <person name="Bloem J."/>
            <person name="Labutti K."/>
            <person name="Salamov A."/>
            <person name="Andreopoulos B."/>
            <person name="Baker S."/>
            <person name="Barry K."/>
            <person name="Bills G."/>
            <person name="Bluhm B."/>
            <person name="Cannon C."/>
            <person name="Castanera R."/>
            <person name="Culley D."/>
            <person name="Daum C."/>
            <person name="Ezra D."/>
            <person name="Gonzalez J."/>
            <person name="Henrissat B."/>
            <person name="Kuo A."/>
            <person name="Liang C."/>
            <person name="Lipzen A."/>
            <person name="Lutzoni F."/>
            <person name="Magnuson J."/>
            <person name="Mondo S."/>
            <person name="Nolan M."/>
            <person name="Ohm R."/>
            <person name="Pangilinan J."/>
            <person name="Park H.-J."/>
            <person name="Ramirez L."/>
            <person name="Alfaro M."/>
            <person name="Sun H."/>
            <person name="Tritt A."/>
            <person name="Yoshinaga Y."/>
            <person name="Zwiers L.-H."/>
            <person name="Turgeon B."/>
            <person name="Goodwin S."/>
            <person name="Spatafora J."/>
            <person name="Crous P."/>
            <person name="Grigoriev I."/>
        </authorList>
    </citation>
    <scope>NUCLEOTIDE SEQUENCE</scope>
    <source>
        <strain evidence="3">CBS 379.55</strain>
    </source>
</reference>
<organism evidence="3 4">
    <name type="scientific">Westerdykella ornata</name>
    <dbReference type="NCBI Taxonomy" id="318751"/>
    <lineage>
        <taxon>Eukaryota</taxon>
        <taxon>Fungi</taxon>
        <taxon>Dikarya</taxon>
        <taxon>Ascomycota</taxon>
        <taxon>Pezizomycotina</taxon>
        <taxon>Dothideomycetes</taxon>
        <taxon>Pleosporomycetidae</taxon>
        <taxon>Pleosporales</taxon>
        <taxon>Sporormiaceae</taxon>
        <taxon>Westerdykella</taxon>
    </lineage>
</organism>
<evidence type="ECO:0000256" key="2">
    <source>
        <dbReference type="SAM" id="Phobius"/>
    </source>
</evidence>
<feature type="transmembrane region" description="Helical" evidence="2">
    <location>
        <begin position="130"/>
        <end position="147"/>
    </location>
</feature>
<sequence>MKSWKHANWNPFARGRLNGEDGLDASSHLAGLQAEREELREHANALPSSRGPTKPESTSSASMTKVASWPEEARPLKQHTWVSYLYLIGDVILALLPVYFILLGVAAIVLNGQPTKDNGFGKKVEVATDLGPTLFPIVFAAISGRSMKMIARYLAERGAKLSTLELLMASQSVWGTVESQLLMRRLTLVGANLLFLWAMSPLGGQASLRLLETKISSNSTWTTLRYPSMGPGALAFAMEGTYISNADLAPVNPIFTASILAPGSIKNSMEDAWGNVKIPRVESLNASVADKDGWITVNQNAVAAENYSSLVGIPVIGRPQDRDAKFNLETSYMTMDCQPFRQTSIPRFNFSEMERLVPGSGDRWFNLSTAKDPLDQSTFYLRTVFPYVDADYTNPRVEALFGFVNDSLTTTFEKRVITYASGFYRADVFAMNVANCSVSQMHLEATVFCEKDRCRVQRVRRAPSVHVVEELTPLEHGLVRDKLFNSITKAFGPLAKGSVPTEQFIFNTSTFPMVPPTAEITDNPGWMDLSLLRPEVFSRRLALVLNTYYQLSLAPEAYTGTLPAGNLTLYGPEPSGEYDLDAYLPPGMSARSNTISEWYQAFGRRVTDAQFMFVGAATNATVIQKEEIYACNYAWTALLMTAAGILLLIGSTSLVLKRKTLGPEMFGFVASMTYENPHVNIPRGGTMLDAMERARLLKDMEVRIGDVRVDGDVGHIAFAAGVPLRKLERSRTYV</sequence>
<dbReference type="AlphaFoldDB" id="A0A6A6JES1"/>
<feature type="transmembrane region" description="Helical" evidence="2">
    <location>
        <begin position="633"/>
        <end position="656"/>
    </location>
</feature>
<dbReference type="OrthoDB" id="3692311at2759"/>
<evidence type="ECO:0000256" key="1">
    <source>
        <dbReference type="SAM" id="MobiDB-lite"/>
    </source>
</evidence>
<keyword evidence="2" id="KW-0812">Transmembrane</keyword>
<keyword evidence="2" id="KW-0472">Membrane</keyword>
<feature type="transmembrane region" description="Helical" evidence="2">
    <location>
        <begin position="84"/>
        <end position="110"/>
    </location>
</feature>
<proteinExistence type="predicted"/>
<keyword evidence="2" id="KW-1133">Transmembrane helix</keyword>
<feature type="transmembrane region" description="Helical" evidence="2">
    <location>
        <begin position="186"/>
        <end position="204"/>
    </location>
</feature>
<dbReference type="EMBL" id="ML986500">
    <property type="protein sequence ID" value="KAF2274912.1"/>
    <property type="molecule type" value="Genomic_DNA"/>
</dbReference>
<accession>A0A6A6JES1</accession>
<dbReference type="GeneID" id="54556394"/>
<dbReference type="RefSeq" id="XP_033652451.1">
    <property type="nucleotide sequence ID" value="XM_033803219.1"/>
</dbReference>
<feature type="compositionally biased region" description="Polar residues" evidence="1">
    <location>
        <begin position="46"/>
        <end position="65"/>
    </location>
</feature>